<organism evidence="10 11">
    <name type="scientific">Streptococcus sanguinis SK1056</name>
    <dbReference type="NCBI Taxonomy" id="888820"/>
    <lineage>
        <taxon>Bacteria</taxon>
        <taxon>Bacillati</taxon>
        <taxon>Bacillota</taxon>
        <taxon>Bacilli</taxon>
        <taxon>Lactobacillales</taxon>
        <taxon>Streptococcaceae</taxon>
        <taxon>Streptococcus</taxon>
    </lineage>
</organism>
<comment type="similarity">
    <text evidence="7">Belongs to the CobB/CbiA family.</text>
</comment>
<dbReference type="EMBL" id="AFFL01000003">
    <property type="protein sequence ID" value="EGJ38416.1"/>
    <property type="molecule type" value="Genomic_DNA"/>
</dbReference>
<keyword evidence="2 7" id="KW-0436">Ligase</keyword>
<dbReference type="InterPro" id="IPR027417">
    <property type="entry name" value="P-loop_NTPase"/>
</dbReference>
<evidence type="ECO:0000256" key="5">
    <source>
        <dbReference type="ARBA" id="ARBA00022842"/>
    </source>
</evidence>
<keyword evidence="6 7" id="KW-0315">Glutamine amidotransferase</keyword>
<protein>
    <recommendedName>
        <fullName evidence="7">Cobyrinate a,c-diamide synthase</fullName>
        <ecNumber evidence="7">6.3.5.11</ecNumber>
    </recommendedName>
    <alternativeName>
        <fullName evidence="7">Cobyrinic acid a,c-diamide synthetase</fullName>
    </alternativeName>
</protein>
<dbReference type="CDD" id="cd05388">
    <property type="entry name" value="CobB_N"/>
    <property type="match status" value="1"/>
</dbReference>
<dbReference type="PANTHER" id="PTHR43873">
    <property type="entry name" value="COBYRINATE A,C-DIAMIDE SYNTHASE"/>
    <property type="match status" value="1"/>
</dbReference>
<dbReference type="UniPathway" id="UPA00148">
    <property type="reaction ID" value="UER00231"/>
</dbReference>
<dbReference type="PANTHER" id="PTHR43873:SF1">
    <property type="entry name" value="COBYRINATE A,C-DIAMIDE SYNTHASE"/>
    <property type="match status" value="1"/>
</dbReference>
<dbReference type="InterPro" id="IPR002586">
    <property type="entry name" value="CobQ/CobB/MinD/ParA_Nub-bd_dom"/>
</dbReference>
<evidence type="ECO:0000256" key="7">
    <source>
        <dbReference type="HAMAP-Rule" id="MF_00027"/>
    </source>
</evidence>
<comment type="miscellaneous">
    <text evidence="7">The a and c carboxylates of cobyrinate are activated for nucleophilic attack via formation of a phosphorylated intermediate by ATP. CbiA catalyzes first the amidation of the c-carboxylate, and then that of the a-carboxylate.</text>
</comment>
<dbReference type="NCBIfam" id="NF002204">
    <property type="entry name" value="PRK01077.1"/>
    <property type="match status" value="1"/>
</dbReference>
<dbReference type="PROSITE" id="PS51274">
    <property type="entry name" value="GATASE_COBBQ"/>
    <property type="match status" value="1"/>
</dbReference>
<dbReference type="GO" id="GO:0042242">
    <property type="term" value="F:cobyrinic acid a,c-diamide synthase activity"/>
    <property type="evidence" value="ECO:0007669"/>
    <property type="project" value="UniProtKB-UniRule"/>
</dbReference>
<feature type="active site" description="Nucleophile" evidence="7">
    <location>
        <position position="354"/>
    </location>
</feature>
<comment type="catalytic activity">
    <reaction evidence="7">
        <text>cob(II)yrinate + 2 L-glutamine + 2 ATP + 2 H2O = cob(II)yrinate a,c diamide + 2 L-glutamate + 2 ADP + 2 phosphate + 2 H(+)</text>
        <dbReference type="Rhea" id="RHEA:26289"/>
        <dbReference type="ChEBI" id="CHEBI:15377"/>
        <dbReference type="ChEBI" id="CHEBI:15378"/>
        <dbReference type="ChEBI" id="CHEBI:29985"/>
        <dbReference type="ChEBI" id="CHEBI:30616"/>
        <dbReference type="ChEBI" id="CHEBI:43474"/>
        <dbReference type="ChEBI" id="CHEBI:58359"/>
        <dbReference type="ChEBI" id="CHEBI:58537"/>
        <dbReference type="ChEBI" id="CHEBI:58894"/>
        <dbReference type="ChEBI" id="CHEBI:456216"/>
        <dbReference type="EC" id="6.3.5.11"/>
    </reaction>
</comment>
<dbReference type="CDD" id="cd03130">
    <property type="entry name" value="GATase1_CobB"/>
    <property type="match status" value="1"/>
</dbReference>
<dbReference type="PATRIC" id="fig|888820.3.peg.1341"/>
<comment type="function">
    <text evidence="7">Catalyzes the ATP-dependent amidation of the two carboxylate groups at positions a and c of cobyrinate, using either L-glutamine or ammonia as the nitrogen source.</text>
</comment>
<evidence type="ECO:0000256" key="4">
    <source>
        <dbReference type="ARBA" id="ARBA00022840"/>
    </source>
</evidence>
<feature type="domain" description="CobQ/CobB/MinD/ParA nucleotide binding" evidence="8">
    <location>
        <begin position="31"/>
        <end position="217"/>
    </location>
</feature>
<keyword evidence="5 7" id="KW-0460">Magnesium</keyword>
<comment type="pathway">
    <text evidence="7">Cofactor biosynthesis; adenosylcobalamin biosynthesis; cob(II)yrinate a,c-diamide from sirohydrochlorin (anaerobic route): step 10/10.</text>
</comment>
<dbReference type="InterPro" id="IPR029062">
    <property type="entry name" value="Class_I_gatase-like"/>
</dbReference>
<dbReference type="SUPFAM" id="SSF52317">
    <property type="entry name" value="Class I glutamine amidotransferase-like"/>
    <property type="match status" value="1"/>
</dbReference>
<dbReference type="Proteomes" id="UP000004171">
    <property type="component" value="Unassembled WGS sequence"/>
</dbReference>
<keyword evidence="7" id="KW-0169">Cobalamin biosynthesis</keyword>
<dbReference type="Gene3D" id="3.40.50.880">
    <property type="match status" value="1"/>
</dbReference>
<dbReference type="InterPro" id="IPR011698">
    <property type="entry name" value="GATase_3"/>
</dbReference>
<accession>F3UCF3</accession>
<feature type="site" description="Increases nucleophilicity of active site Cys" evidence="7">
    <location>
        <position position="457"/>
    </location>
</feature>
<evidence type="ECO:0000259" key="9">
    <source>
        <dbReference type="Pfam" id="PF07685"/>
    </source>
</evidence>
<name>F3UCF3_STRSA</name>
<dbReference type="NCBIfam" id="TIGR00379">
    <property type="entry name" value="cobB"/>
    <property type="match status" value="1"/>
</dbReference>
<evidence type="ECO:0000256" key="3">
    <source>
        <dbReference type="ARBA" id="ARBA00022741"/>
    </source>
</evidence>
<evidence type="ECO:0000256" key="2">
    <source>
        <dbReference type="ARBA" id="ARBA00022598"/>
    </source>
</evidence>
<dbReference type="InterPro" id="IPR004484">
    <property type="entry name" value="CbiA/CobB_synth"/>
</dbReference>
<dbReference type="GO" id="GO:0005524">
    <property type="term" value="F:ATP binding"/>
    <property type="evidence" value="ECO:0007669"/>
    <property type="project" value="UniProtKB-UniRule"/>
</dbReference>
<dbReference type="GO" id="GO:0009236">
    <property type="term" value="P:cobalamin biosynthetic process"/>
    <property type="evidence" value="ECO:0007669"/>
    <property type="project" value="UniProtKB-UniRule"/>
</dbReference>
<dbReference type="Pfam" id="PF01656">
    <property type="entry name" value="CbiA"/>
    <property type="match status" value="1"/>
</dbReference>
<feature type="domain" description="CobB/CobQ-like glutamine amidotransferase" evidence="9">
    <location>
        <begin position="274"/>
        <end position="464"/>
    </location>
</feature>
<comment type="domain">
    <text evidence="7">Comprises of two domains. The C-terminal domain contains the binding site for glutamine and catalyzes the hydrolysis of this substrate to glutamate and ammonia. The N-terminal domain is anticipated to bind ATP and cobyrinate and catalyzes the ultimate synthesis of the diamide product. The ammonia produced via the glutaminase domain is probably translocated to the adjacent domain via a molecular tunnel, where it reacts with an activated intermediate.</text>
</comment>
<evidence type="ECO:0000313" key="10">
    <source>
        <dbReference type="EMBL" id="EGJ38416.1"/>
    </source>
</evidence>
<comment type="cofactor">
    <cofactor evidence="1 7">
        <name>Mg(2+)</name>
        <dbReference type="ChEBI" id="CHEBI:18420"/>
    </cofactor>
</comment>
<dbReference type="Pfam" id="PF07685">
    <property type="entry name" value="GATase_3"/>
    <property type="match status" value="1"/>
</dbReference>
<evidence type="ECO:0000313" key="11">
    <source>
        <dbReference type="Proteomes" id="UP000004171"/>
    </source>
</evidence>
<dbReference type="EC" id="6.3.5.11" evidence="7"/>
<proteinExistence type="inferred from homology"/>
<dbReference type="HOGENOM" id="CLU_022752_2_0_9"/>
<sequence>MSNGATKNKNSLFFVVLFYQRIWSKAMKQFMLAGVSSGVGKTTVTLGILKALADRGYQVQPYKVGPDYIDTAYHSRITKRPSRNVDSFMIPDDQSLAWSYYKWHGDADVAVVEGVMGLFDGLGTDKDCASSASVSKKLGIPVILIIDGKATSTSAAAMVHGFATFDSDLDIAGVIINRVASQTHFELIKGAIERYTDVEVLGYLPKNATAELPSRHLGLIPDVEMDDLDRRFEELGAAAAKYINLDRLLEKAELPDKQMANPFHIRNDQTLTLAYALDDAFHFYYEDNLDFLRELNVQLVPFSPLKDKELPAADAYYFGGGFPEVYAQELMANADFRASVKKAHEQGRPIYAECGGLMYLGEILEVDEQVYEMVGIFKGKSLMTPGLKSFGYCQAETQVDSLFGPKGTAVRGHEFHHSVFETEEDTVLKLEKVRDGQVVAAWTGGYQKGRTFASYLHVHFYQDEQLLANWLNYIKEAN</sequence>
<evidence type="ECO:0000256" key="6">
    <source>
        <dbReference type="ARBA" id="ARBA00022962"/>
    </source>
</evidence>
<keyword evidence="3 7" id="KW-0547">Nucleotide-binding</keyword>
<gene>
    <name evidence="7" type="primary">cbiA</name>
    <name evidence="10" type="ORF">HMPREF9393_1367</name>
</gene>
<keyword evidence="4 7" id="KW-0067">ATP-binding</keyword>
<evidence type="ECO:0000256" key="1">
    <source>
        <dbReference type="ARBA" id="ARBA00001946"/>
    </source>
</evidence>
<reference evidence="10 11" key="1">
    <citation type="submission" date="2011-03" db="EMBL/GenBank/DDBJ databases">
        <authorList>
            <person name="Muzny D."/>
            <person name="Qin X."/>
            <person name="Deng J."/>
            <person name="Jiang H."/>
            <person name="Liu Y."/>
            <person name="Qu J."/>
            <person name="Song X.-Z."/>
            <person name="Zhang L."/>
            <person name="Thornton R."/>
            <person name="Coyle M."/>
            <person name="Francisco L."/>
            <person name="Jackson L."/>
            <person name="Javaid M."/>
            <person name="Korchina V."/>
            <person name="Kovar C."/>
            <person name="Mata R."/>
            <person name="Mathew T."/>
            <person name="Ngo R."/>
            <person name="Nguyen L."/>
            <person name="Nguyen N."/>
            <person name="Okwuonu G."/>
            <person name="Ongeri F."/>
            <person name="Pham C."/>
            <person name="Simmons D."/>
            <person name="Wilczek-Boney K."/>
            <person name="Hale W."/>
            <person name="Jakkamsetti A."/>
            <person name="Pham P."/>
            <person name="Ruth R."/>
            <person name="San Lucas F."/>
            <person name="Warren J."/>
            <person name="Zhang J."/>
            <person name="Zhao Z."/>
            <person name="Zhou C."/>
            <person name="Zhu D."/>
            <person name="Lee S."/>
            <person name="Bess C."/>
            <person name="Blankenburg K."/>
            <person name="Forbes L."/>
            <person name="Fu Q."/>
            <person name="Gubbala S."/>
            <person name="Hirani K."/>
            <person name="Jayaseelan J.C."/>
            <person name="Lara F."/>
            <person name="Munidasa M."/>
            <person name="Palculict T."/>
            <person name="Patil S."/>
            <person name="Pu L.-L."/>
            <person name="Saada N."/>
            <person name="Tang L."/>
            <person name="Weissenberger G."/>
            <person name="Zhu Y."/>
            <person name="Hemphill L."/>
            <person name="Shang Y."/>
            <person name="Youmans B."/>
            <person name="Ayvaz T."/>
            <person name="Ross M."/>
            <person name="Santibanez J."/>
            <person name="Aqrawi P."/>
            <person name="Gross S."/>
            <person name="Joshi V."/>
            <person name="Fowler G."/>
            <person name="Nazareth L."/>
            <person name="Reid J."/>
            <person name="Worley K."/>
            <person name="Petrosino J."/>
            <person name="Highlander S."/>
            <person name="Gibbs R."/>
        </authorList>
    </citation>
    <scope>NUCLEOTIDE SEQUENCE [LARGE SCALE GENOMIC DNA]</scope>
    <source>
        <strain evidence="10 11">SK1056</strain>
    </source>
</reference>
<dbReference type="Gene3D" id="3.40.50.300">
    <property type="entry name" value="P-loop containing nucleotide triphosphate hydrolases"/>
    <property type="match status" value="2"/>
</dbReference>
<dbReference type="SUPFAM" id="SSF52540">
    <property type="entry name" value="P-loop containing nucleoside triphosphate hydrolases"/>
    <property type="match status" value="1"/>
</dbReference>
<evidence type="ECO:0000259" key="8">
    <source>
        <dbReference type="Pfam" id="PF01656"/>
    </source>
</evidence>
<comment type="caution">
    <text evidence="10">The sequence shown here is derived from an EMBL/GenBank/DDBJ whole genome shotgun (WGS) entry which is preliminary data.</text>
</comment>
<dbReference type="AlphaFoldDB" id="F3UCF3"/>
<dbReference type="HAMAP" id="MF_00027">
    <property type="entry name" value="CobB_CbiA"/>
    <property type="match status" value="1"/>
</dbReference>